<dbReference type="EMBL" id="PHAI01000003">
    <property type="protein sequence ID" value="PKM91144.1"/>
    <property type="molecule type" value="Genomic_DNA"/>
</dbReference>
<keyword evidence="2" id="KW-0472">Membrane</keyword>
<protein>
    <recommendedName>
        <fullName evidence="3">Thioredoxin domain-containing protein</fullName>
    </recommendedName>
</protein>
<feature type="domain" description="Thioredoxin" evidence="3">
    <location>
        <begin position="131"/>
        <end position="272"/>
    </location>
</feature>
<evidence type="ECO:0000313" key="4">
    <source>
        <dbReference type="EMBL" id="PKM91144.1"/>
    </source>
</evidence>
<sequence>MEKDQKHEEKKEHNDSHDQKHHESKDKCKDGGCCCGMAKKNKPLLVLAAVVVLLIAGFLIFKPTFNNKNELSLEDAKVKAEKFINDNFSDPAYPIKVVSIEEAEEDGLYKLKIDVGGGEIIDSYISNDGKKFFPQAFDMAELKKDLGGEVASTSPEVVSDSNVVSEEGFNEGANFESEKKVAIYFFWGDGCPYCAKQKEAMVKWLEKYPNIEIKTYETWNNTDNRGMLESLAAAYDTTIQGVPMTFIGDKYWVGYADTLETEMISKIDECLTKTCENPGKRIQ</sequence>
<organism evidence="4 5">
    <name type="scientific">Candidatus Falkowbacteria bacterium HGW-Falkowbacteria-1</name>
    <dbReference type="NCBI Taxonomy" id="2013768"/>
    <lineage>
        <taxon>Bacteria</taxon>
        <taxon>Candidatus Falkowiibacteriota</taxon>
    </lineage>
</organism>
<evidence type="ECO:0000313" key="5">
    <source>
        <dbReference type="Proteomes" id="UP000233517"/>
    </source>
</evidence>
<dbReference type="InterPro" id="IPR013766">
    <property type="entry name" value="Thioredoxin_domain"/>
</dbReference>
<proteinExistence type="predicted"/>
<dbReference type="InterPro" id="IPR012336">
    <property type="entry name" value="Thioredoxin-like_fold"/>
</dbReference>
<comment type="caution">
    <text evidence="4">The sequence shown here is derived from an EMBL/GenBank/DDBJ whole genome shotgun (WGS) entry which is preliminary data.</text>
</comment>
<evidence type="ECO:0000259" key="3">
    <source>
        <dbReference type="PROSITE" id="PS51352"/>
    </source>
</evidence>
<dbReference type="Proteomes" id="UP000233517">
    <property type="component" value="Unassembled WGS sequence"/>
</dbReference>
<evidence type="ECO:0000256" key="1">
    <source>
        <dbReference type="SAM" id="MobiDB-lite"/>
    </source>
</evidence>
<feature type="region of interest" description="Disordered" evidence="1">
    <location>
        <begin position="1"/>
        <end position="28"/>
    </location>
</feature>
<name>A0A2N2E8S3_9BACT</name>
<dbReference type="PROSITE" id="PS51354">
    <property type="entry name" value="GLUTAREDOXIN_2"/>
    <property type="match status" value="1"/>
</dbReference>
<dbReference type="Pfam" id="PF13098">
    <property type="entry name" value="Thioredoxin_2"/>
    <property type="match status" value="1"/>
</dbReference>
<dbReference type="SUPFAM" id="SSF52833">
    <property type="entry name" value="Thioredoxin-like"/>
    <property type="match status" value="1"/>
</dbReference>
<dbReference type="CDD" id="cd02947">
    <property type="entry name" value="TRX_family"/>
    <property type="match status" value="1"/>
</dbReference>
<dbReference type="InterPro" id="IPR036249">
    <property type="entry name" value="Thioredoxin-like_sf"/>
</dbReference>
<keyword evidence="2" id="KW-1133">Transmembrane helix</keyword>
<dbReference type="PROSITE" id="PS51352">
    <property type="entry name" value="THIOREDOXIN_2"/>
    <property type="match status" value="1"/>
</dbReference>
<evidence type="ECO:0000256" key="2">
    <source>
        <dbReference type="SAM" id="Phobius"/>
    </source>
</evidence>
<dbReference type="AlphaFoldDB" id="A0A2N2E8S3"/>
<accession>A0A2N2E8S3</accession>
<feature type="transmembrane region" description="Helical" evidence="2">
    <location>
        <begin position="44"/>
        <end position="61"/>
    </location>
</feature>
<reference evidence="4 5" key="1">
    <citation type="journal article" date="2017" name="ISME J.">
        <title>Potential for microbial H2 and metal transformations associated with novel bacteria and archaea in deep terrestrial subsurface sediments.</title>
        <authorList>
            <person name="Hernsdorf A.W."/>
            <person name="Amano Y."/>
            <person name="Miyakawa K."/>
            <person name="Ise K."/>
            <person name="Suzuki Y."/>
            <person name="Anantharaman K."/>
            <person name="Probst A."/>
            <person name="Burstein D."/>
            <person name="Thomas B.C."/>
            <person name="Banfield J.F."/>
        </authorList>
    </citation>
    <scope>NUCLEOTIDE SEQUENCE [LARGE SCALE GENOMIC DNA]</scope>
    <source>
        <strain evidence="4">HGW-Falkowbacteria-1</strain>
    </source>
</reference>
<keyword evidence="2" id="KW-0812">Transmembrane</keyword>
<gene>
    <name evidence="4" type="ORF">CVU82_03770</name>
</gene>
<dbReference type="Gene3D" id="3.40.30.10">
    <property type="entry name" value="Glutaredoxin"/>
    <property type="match status" value="1"/>
</dbReference>